<dbReference type="GO" id="GO:0006974">
    <property type="term" value="P:DNA damage response"/>
    <property type="evidence" value="ECO:0007669"/>
    <property type="project" value="TreeGrafter"/>
</dbReference>
<dbReference type="InterPro" id="IPR052022">
    <property type="entry name" value="26kDa_periplasmic_antigen"/>
</dbReference>
<reference evidence="2 3" key="1">
    <citation type="journal article" date="2018" name="Front. Microbiol.">
        <title>Phylogeny of Vibrio vulnificus from the Analysis of the Core-Genome: Implications for Intra-Species Taxonomy.</title>
        <authorList>
            <person name="Roig F.J."/>
            <person name="Gonzalez-Candelas F."/>
            <person name="Sanjuan E."/>
            <person name="Fouz B."/>
            <person name="Feil E.J."/>
            <person name="Llorens C."/>
            <person name="Baker-Austin C."/>
            <person name="Oliver J.D."/>
            <person name="Danin-Poleg Y."/>
            <person name="Gibas C.J."/>
            <person name="Kashi Y."/>
            <person name="Gulig P.A."/>
            <person name="Morrison S.S."/>
            <person name="Amaro C."/>
        </authorList>
    </citation>
    <scope>NUCLEOTIDE SEQUENCE [LARGE SCALE GENOMIC DNA]</scope>
    <source>
        <strain evidence="2 3">CECT4608</strain>
    </source>
</reference>
<dbReference type="AlphaFoldDB" id="A0A2S3QZ60"/>
<dbReference type="NCBIfam" id="NF008299">
    <property type="entry name" value="PRK11087.1"/>
    <property type="match status" value="1"/>
</dbReference>
<proteinExistence type="predicted"/>
<protein>
    <submittedName>
        <fullName evidence="2">Oxidative stress defense protein</fullName>
    </submittedName>
</protein>
<keyword evidence="1" id="KW-0732">Signal</keyword>
<feature type="chain" id="PRO_5015708087" evidence="1">
    <location>
        <begin position="22"/>
        <end position="230"/>
    </location>
</feature>
<dbReference type="PANTHER" id="PTHR34387">
    <property type="entry name" value="SLR1258 PROTEIN"/>
    <property type="match status" value="1"/>
</dbReference>
<feature type="signal peptide" evidence="1">
    <location>
        <begin position="1"/>
        <end position="21"/>
    </location>
</feature>
<evidence type="ECO:0000256" key="1">
    <source>
        <dbReference type="SAM" id="SignalP"/>
    </source>
</evidence>
<dbReference type="Gene3D" id="3.30.70.2970">
    <property type="entry name" value="Protein of unknown function (DUF541), domain 2"/>
    <property type="match status" value="1"/>
</dbReference>
<sequence length="230" mass="25229">MKWFPTSVVLSASLVAGYAMAEAPNFAHLSTTGYGEVVAKPDMAIFTVKVVDSTMTAESAKQSVDSTVDAFLAALTKAGVDKQQITSTNLYLAPQYHYPKNEKPDLVGYRASRSVTVKVANLANLNTYLDLALNAGINQVDNIQLLVSNEAEYQQQARLEAIKDAQQKAGFLAKGFGKSLGEVWQINYNQPNVQPVLMRTMMMDAKSESNSYQDSSLIIRDQVDVTYKLD</sequence>
<dbReference type="PANTHER" id="PTHR34387:SF1">
    <property type="entry name" value="PERIPLASMIC IMMUNOGENIC PROTEIN"/>
    <property type="match status" value="1"/>
</dbReference>
<evidence type="ECO:0000313" key="3">
    <source>
        <dbReference type="Proteomes" id="UP000237466"/>
    </source>
</evidence>
<dbReference type="RefSeq" id="WP_103200875.1">
    <property type="nucleotide sequence ID" value="NZ_JASMUA010000019.1"/>
</dbReference>
<comment type="caution">
    <text evidence="2">The sequence shown here is derived from an EMBL/GenBank/DDBJ whole genome shotgun (WGS) entry which is preliminary data.</text>
</comment>
<dbReference type="InterPro" id="IPR007497">
    <property type="entry name" value="SIMPL/DUF541"/>
</dbReference>
<dbReference type="EMBL" id="PDGH01000124">
    <property type="protein sequence ID" value="POB44518.1"/>
    <property type="molecule type" value="Genomic_DNA"/>
</dbReference>
<dbReference type="Gene3D" id="3.30.110.170">
    <property type="entry name" value="Protein of unknown function (DUF541), domain 1"/>
    <property type="match status" value="1"/>
</dbReference>
<evidence type="ECO:0000313" key="2">
    <source>
        <dbReference type="EMBL" id="POB44518.1"/>
    </source>
</evidence>
<accession>A0A2S3QZ60</accession>
<name>A0A2S3QZ60_VIBVL</name>
<gene>
    <name evidence="2" type="ORF">CRN52_18120</name>
</gene>
<dbReference type="Proteomes" id="UP000237466">
    <property type="component" value="Unassembled WGS sequence"/>
</dbReference>
<dbReference type="Pfam" id="PF04402">
    <property type="entry name" value="SIMPL"/>
    <property type="match status" value="1"/>
</dbReference>
<organism evidence="2 3">
    <name type="scientific">Vibrio vulnificus</name>
    <dbReference type="NCBI Taxonomy" id="672"/>
    <lineage>
        <taxon>Bacteria</taxon>
        <taxon>Pseudomonadati</taxon>
        <taxon>Pseudomonadota</taxon>
        <taxon>Gammaproteobacteria</taxon>
        <taxon>Vibrionales</taxon>
        <taxon>Vibrionaceae</taxon>
        <taxon>Vibrio</taxon>
    </lineage>
</organism>